<keyword evidence="3" id="KW-0274">FAD</keyword>
<dbReference type="InterPro" id="IPR036188">
    <property type="entry name" value="FAD/NAD-bd_sf"/>
</dbReference>
<dbReference type="Proteomes" id="UP001164390">
    <property type="component" value="Chromosome"/>
</dbReference>
<dbReference type="GO" id="GO:0008115">
    <property type="term" value="F:sarcosine oxidase activity"/>
    <property type="evidence" value="ECO:0007669"/>
    <property type="project" value="TreeGrafter"/>
</dbReference>
<comment type="cofactor">
    <cofactor evidence="1">
        <name>FAD</name>
        <dbReference type="ChEBI" id="CHEBI:57692"/>
    </cofactor>
</comment>
<dbReference type="SUPFAM" id="SSF51905">
    <property type="entry name" value="FAD/NAD(P)-binding domain"/>
    <property type="match status" value="1"/>
</dbReference>
<dbReference type="PANTHER" id="PTHR10961">
    <property type="entry name" value="PEROXISOMAL SARCOSINE OXIDASE"/>
    <property type="match status" value="1"/>
</dbReference>
<dbReference type="SUPFAM" id="SSF54373">
    <property type="entry name" value="FAD-linked reductases, C-terminal domain"/>
    <property type="match status" value="1"/>
</dbReference>
<dbReference type="InterPro" id="IPR045170">
    <property type="entry name" value="MTOX"/>
</dbReference>
<evidence type="ECO:0000256" key="4">
    <source>
        <dbReference type="ARBA" id="ARBA00023002"/>
    </source>
</evidence>
<dbReference type="AlphaFoldDB" id="A0AA46YLS7"/>
<dbReference type="Gene3D" id="3.50.50.60">
    <property type="entry name" value="FAD/NAD(P)-binding domain"/>
    <property type="match status" value="1"/>
</dbReference>
<gene>
    <name evidence="7" type="primary">solA</name>
    <name evidence="7" type="ORF">L0C25_09350</name>
</gene>
<dbReference type="EC" id="1.5.3.2" evidence="7"/>
<dbReference type="Gene3D" id="3.30.9.10">
    <property type="entry name" value="D-Amino Acid Oxidase, subunit A, domain 2"/>
    <property type="match status" value="1"/>
</dbReference>
<reference evidence="7" key="1">
    <citation type="submission" date="2022-01" db="EMBL/GenBank/DDBJ databases">
        <title>Nocardioidaceae gen. sp. A5X3R13.</title>
        <authorList>
            <person name="Lopez Marin M.A."/>
            <person name="Uhlik O."/>
        </authorList>
    </citation>
    <scope>NUCLEOTIDE SEQUENCE</scope>
    <source>
        <strain evidence="7">A5X3R13</strain>
    </source>
</reference>
<dbReference type="GO" id="GO:0050131">
    <property type="term" value="F:N-methyl-L-amino-acid oxidase activity"/>
    <property type="evidence" value="ECO:0007669"/>
    <property type="project" value="UniProtKB-EC"/>
</dbReference>
<dbReference type="EMBL" id="CP094970">
    <property type="protein sequence ID" value="UYM07260.1"/>
    <property type="molecule type" value="Genomic_DNA"/>
</dbReference>
<feature type="region of interest" description="Disordered" evidence="5">
    <location>
        <begin position="266"/>
        <end position="287"/>
    </location>
</feature>
<evidence type="ECO:0000256" key="3">
    <source>
        <dbReference type="ARBA" id="ARBA00022827"/>
    </source>
</evidence>
<sequence>MVVRCDVAVVGLGAMGAMSLWQLAERGVSVVGVERYDIAHPYGSSHGASRIYRSILFEGAEYVPIARRSLELWRELERAADAPLLTTTGGLSIGTDGGELVADAVKSADAGEVAYELLDVDALRTRFPQHATFDDDIGVYEREAGSVNPELAIRAAVARAVDRGARVETGTVVSSIEFGTDRVVVACADNVIEARTVIVSAGPWFNDLVPELALPLRNQRSILSWFSGGSGYGPDRFPTFVRESHDLQGWGIPDLDGSGVKIGISGQPKPWLDRPEDNRTPVTPGETQPIESFCRMAFPGLLPRVVRAEPCINSKTPDGDFVVGTTARAPGAVLVGGFSGHGFKHAAGIGSIAADLAVEGATDIPVDRFDPDRFDPVRLGGPEGAGA</sequence>
<keyword evidence="2" id="KW-0285">Flavoprotein</keyword>
<dbReference type="GO" id="GO:0050660">
    <property type="term" value="F:flavin adenine dinucleotide binding"/>
    <property type="evidence" value="ECO:0007669"/>
    <property type="project" value="InterPro"/>
</dbReference>
<evidence type="ECO:0000256" key="5">
    <source>
        <dbReference type="SAM" id="MobiDB-lite"/>
    </source>
</evidence>
<keyword evidence="4 7" id="KW-0560">Oxidoreductase</keyword>
<dbReference type="Pfam" id="PF01266">
    <property type="entry name" value="DAO"/>
    <property type="match status" value="1"/>
</dbReference>
<protein>
    <submittedName>
        <fullName evidence="7">N-methyl-L-tryptophan oxidase</fullName>
        <ecNumber evidence="7">1.5.3.2</ecNumber>
    </submittedName>
</protein>
<feature type="domain" description="FAD dependent oxidoreductase" evidence="6">
    <location>
        <begin position="6"/>
        <end position="356"/>
    </location>
</feature>
<feature type="compositionally biased region" description="Basic and acidic residues" evidence="5">
    <location>
        <begin position="367"/>
        <end position="376"/>
    </location>
</feature>
<dbReference type="KEGG" id="sgrg:L0C25_09350"/>
<dbReference type="PANTHER" id="PTHR10961:SF7">
    <property type="entry name" value="FAD DEPENDENT OXIDOREDUCTASE DOMAIN-CONTAINING PROTEIN"/>
    <property type="match status" value="1"/>
</dbReference>
<accession>A0AA46YLS7</accession>
<name>A0AA46YLS7_9ACTN</name>
<evidence type="ECO:0000259" key="6">
    <source>
        <dbReference type="Pfam" id="PF01266"/>
    </source>
</evidence>
<dbReference type="RefSeq" id="WP_271636220.1">
    <property type="nucleotide sequence ID" value="NZ_CP094970.1"/>
</dbReference>
<dbReference type="InterPro" id="IPR006076">
    <property type="entry name" value="FAD-dep_OxRdtase"/>
</dbReference>
<keyword evidence="8" id="KW-1185">Reference proteome</keyword>
<dbReference type="NCBIfam" id="NF008425">
    <property type="entry name" value="PRK11259.1"/>
    <property type="match status" value="1"/>
</dbReference>
<evidence type="ECO:0000313" key="7">
    <source>
        <dbReference type="EMBL" id="UYM07260.1"/>
    </source>
</evidence>
<proteinExistence type="predicted"/>
<evidence type="ECO:0000313" key="8">
    <source>
        <dbReference type="Proteomes" id="UP001164390"/>
    </source>
</evidence>
<evidence type="ECO:0000256" key="1">
    <source>
        <dbReference type="ARBA" id="ARBA00001974"/>
    </source>
</evidence>
<evidence type="ECO:0000256" key="2">
    <source>
        <dbReference type="ARBA" id="ARBA00022630"/>
    </source>
</evidence>
<organism evidence="7 8">
    <name type="scientific">Solicola gregarius</name>
    <dbReference type="NCBI Taxonomy" id="2908642"/>
    <lineage>
        <taxon>Bacteria</taxon>
        <taxon>Bacillati</taxon>
        <taxon>Actinomycetota</taxon>
        <taxon>Actinomycetes</taxon>
        <taxon>Propionibacteriales</taxon>
        <taxon>Nocardioidaceae</taxon>
        <taxon>Solicola</taxon>
    </lineage>
</organism>
<feature type="region of interest" description="Disordered" evidence="5">
    <location>
        <begin position="367"/>
        <end position="387"/>
    </location>
</feature>